<reference evidence="3" key="1">
    <citation type="submission" date="2021-03" db="EMBL/GenBank/DDBJ databases">
        <title>Description of Psychrosphaera ytuae sp. nov. isolated from deep sea sediment of South China Sea.</title>
        <authorList>
            <person name="Zhang J."/>
            <person name="Xu X.-D."/>
        </authorList>
    </citation>
    <scope>NUCLEOTIDE SEQUENCE</scope>
    <source>
        <strain evidence="3">MTZ26</strain>
    </source>
</reference>
<dbReference type="AlphaFoldDB" id="A0A975DB03"/>
<dbReference type="KEGG" id="psym:J1N51_14145"/>
<gene>
    <name evidence="3" type="ORF">J1N51_14145</name>
</gene>
<dbReference type="PANTHER" id="PTHR43228:SF1">
    <property type="entry name" value="TWO-COMPONENT RESPONSE REGULATOR ARR22"/>
    <property type="match status" value="1"/>
</dbReference>
<dbReference type="EMBL" id="CP072110">
    <property type="protein sequence ID" value="QTH63832.1"/>
    <property type="molecule type" value="Genomic_DNA"/>
</dbReference>
<dbReference type="SUPFAM" id="SSF52172">
    <property type="entry name" value="CheY-like"/>
    <property type="match status" value="1"/>
</dbReference>
<dbReference type="GO" id="GO:0000160">
    <property type="term" value="P:phosphorelay signal transduction system"/>
    <property type="evidence" value="ECO:0007669"/>
    <property type="project" value="InterPro"/>
</dbReference>
<feature type="domain" description="Response regulatory" evidence="2">
    <location>
        <begin position="8"/>
        <end position="123"/>
    </location>
</feature>
<dbReference type="InterPro" id="IPR052048">
    <property type="entry name" value="ST_Response_Regulator"/>
</dbReference>
<organism evidence="3 4">
    <name type="scientific">Psychrosphaera ytuae</name>
    <dbReference type="NCBI Taxonomy" id="2820710"/>
    <lineage>
        <taxon>Bacteria</taxon>
        <taxon>Pseudomonadati</taxon>
        <taxon>Pseudomonadota</taxon>
        <taxon>Gammaproteobacteria</taxon>
        <taxon>Alteromonadales</taxon>
        <taxon>Pseudoalteromonadaceae</taxon>
        <taxon>Psychrosphaera</taxon>
    </lineage>
</organism>
<sequence>MSDIKEKSFLIVDDVASVRSFLQQTLNQLGGTDISHASSGREALEQFTKNMPDVVFLDIELPDSDGQTILKELKAAKHNVEVVMVSAHSSIENVKASIASGASAFIVKPFSPKKVSSVLKSLDIQI</sequence>
<proteinExistence type="predicted"/>
<dbReference type="PROSITE" id="PS50110">
    <property type="entry name" value="RESPONSE_REGULATORY"/>
    <property type="match status" value="1"/>
</dbReference>
<evidence type="ECO:0000313" key="3">
    <source>
        <dbReference type="EMBL" id="QTH63832.1"/>
    </source>
</evidence>
<dbReference type="Gene3D" id="3.40.50.2300">
    <property type="match status" value="1"/>
</dbReference>
<dbReference type="InterPro" id="IPR011006">
    <property type="entry name" value="CheY-like_superfamily"/>
</dbReference>
<dbReference type="InterPro" id="IPR001789">
    <property type="entry name" value="Sig_transdc_resp-reg_receiver"/>
</dbReference>
<name>A0A975DB03_9GAMM</name>
<keyword evidence="1" id="KW-0597">Phosphoprotein</keyword>
<evidence type="ECO:0000259" key="2">
    <source>
        <dbReference type="PROSITE" id="PS50110"/>
    </source>
</evidence>
<accession>A0A975DB03</accession>
<evidence type="ECO:0000313" key="4">
    <source>
        <dbReference type="Proteomes" id="UP000682739"/>
    </source>
</evidence>
<dbReference type="Proteomes" id="UP000682739">
    <property type="component" value="Chromosome"/>
</dbReference>
<dbReference type="Pfam" id="PF00072">
    <property type="entry name" value="Response_reg"/>
    <property type="match status" value="1"/>
</dbReference>
<keyword evidence="4" id="KW-1185">Reference proteome</keyword>
<feature type="modified residue" description="4-aspartylphosphate" evidence="1">
    <location>
        <position position="58"/>
    </location>
</feature>
<dbReference type="CDD" id="cd00156">
    <property type="entry name" value="REC"/>
    <property type="match status" value="1"/>
</dbReference>
<dbReference type="PANTHER" id="PTHR43228">
    <property type="entry name" value="TWO-COMPONENT RESPONSE REGULATOR"/>
    <property type="match status" value="1"/>
</dbReference>
<protein>
    <submittedName>
        <fullName evidence="3">Response regulator</fullName>
    </submittedName>
</protein>
<dbReference type="SMART" id="SM00448">
    <property type="entry name" value="REC"/>
    <property type="match status" value="1"/>
</dbReference>
<evidence type="ECO:0000256" key="1">
    <source>
        <dbReference type="PROSITE-ProRule" id="PRU00169"/>
    </source>
</evidence>
<dbReference type="RefSeq" id="WP_208831887.1">
    <property type="nucleotide sequence ID" value="NZ_CP072110.1"/>
</dbReference>